<evidence type="ECO:0000313" key="1">
    <source>
        <dbReference type="EMBL" id="EMI25145.1"/>
    </source>
</evidence>
<dbReference type="Proteomes" id="UP000011996">
    <property type="component" value="Unassembled WGS sequence"/>
</dbReference>
<dbReference type="EMBL" id="ANOF01000137">
    <property type="protein sequence ID" value="EMI25145.1"/>
    <property type="molecule type" value="Genomic_DNA"/>
</dbReference>
<organism evidence="1 2">
    <name type="scientific">Rhodopirellula europaea SH398</name>
    <dbReference type="NCBI Taxonomy" id="1263868"/>
    <lineage>
        <taxon>Bacteria</taxon>
        <taxon>Pseudomonadati</taxon>
        <taxon>Planctomycetota</taxon>
        <taxon>Planctomycetia</taxon>
        <taxon>Pirellulales</taxon>
        <taxon>Pirellulaceae</taxon>
        <taxon>Rhodopirellula</taxon>
    </lineage>
</organism>
<dbReference type="AlphaFoldDB" id="M5S0R3"/>
<reference evidence="1 2" key="1">
    <citation type="journal article" date="2013" name="Mar. Genomics">
        <title>Expression of sulfatases in Rhodopirellula baltica and the diversity of sulfatases in the genus Rhodopirellula.</title>
        <authorList>
            <person name="Wegner C.E."/>
            <person name="Richter-Heitmann T."/>
            <person name="Klindworth A."/>
            <person name="Klockow C."/>
            <person name="Richter M."/>
            <person name="Achstetter T."/>
            <person name="Glockner F.O."/>
            <person name="Harder J."/>
        </authorList>
    </citation>
    <scope>NUCLEOTIDE SEQUENCE [LARGE SCALE GENOMIC DNA]</scope>
    <source>
        <strain evidence="1 2">SH398</strain>
    </source>
</reference>
<protein>
    <submittedName>
        <fullName evidence="1">Uncharacterized protein</fullName>
    </submittedName>
</protein>
<sequence>MGSLFQFNDAMEFGADPVNFALPLKSSLRKRGQSGWVSGDWARPVDITTKVKTIAQMRQNHIVCDRSQVGDVAMAMELILFGCCGVMKRARGAIIDRGGSETGLGEES</sequence>
<evidence type="ECO:0000313" key="2">
    <source>
        <dbReference type="Proteomes" id="UP000011996"/>
    </source>
</evidence>
<gene>
    <name evidence="1" type="ORF">RESH_04284</name>
</gene>
<name>M5S0R3_9BACT</name>
<accession>M5S0R3</accession>
<proteinExistence type="predicted"/>
<comment type="caution">
    <text evidence="1">The sequence shown here is derived from an EMBL/GenBank/DDBJ whole genome shotgun (WGS) entry which is preliminary data.</text>
</comment>
<dbReference type="STRING" id="1263868.RESH_04284"/>
<dbReference type="PATRIC" id="fig|1263868.3.peg.4646"/>